<feature type="compositionally biased region" description="Basic and acidic residues" evidence="1">
    <location>
        <begin position="18"/>
        <end position="32"/>
    </location>
</feature>
<dbReference type="Proteomes" id="UP001189429">
    <property type="component" value="Unassembled WGS sequence"/>
</dbReference>
<name>A0ABN9S2P0_9DINO</name>
<evidence type="ECO:0000313" key="2">
    <source>
        <dbReference type="EMBL" id="CAK0825334.1"/>
    </source>
</evidence>
<evidence type="ECO:0000313" key="3">
    <source>
        <dbReference type="Proteomes" id="UP001189429"/>
    </source>
</evidence>
<proteinExistence type="predicted"/>
<feature type="compositionally biased region" description="Gly residues" evidence="1">
    <location>
        <begin position="1"/>
        <end position="12"/>
    </location>
</feature>
<protein>
    <submittedName>
        <fullName evidence="2">Uncharacterized protein</fullName>
    </submittedName>
</protein>
<dbReference type="EMBL" id="CAUYUJ010008892">
    <property type="protein sequence ID" value="CAK0825334.1"/>
    <property type="molecule type" value="Genomic_DNA"/>
</dbReference>
<sequence>MSAPLRGGGPSGLPGWRAPREGDLARGRPRDWCDSGSCGSWELVGTSWASFGRTAGLTSSASSEIDGASSLESDEGLASAGAPREQAALDEVAAASECAPLVGWCPRGSMELDAVVSQEAAVRARAAASACSSGASTPGRRGPCAGGASLPDVAMSLESFLEEEVPAFPFSNGAKDT</sequence>
<organism evidence="2 3">
    <name type="scientific">Prorocentrum cordatum</name>
    <dbReference type="NCBI Taxonomy" id="2364126"/>
    <lineage>
        <taxon>Eukaryota</taxon>
        <taxon>Sar</taxon>
        <taxon>Alveolata</taxon>
        <taxon>Dinophyceae</taxon>
        <taxon>Prorocentrales</taxon>
        <taxon>Prorocentraceae</taxon>
        <taxon>Prorocentrum</taxon>
    </lineage>
</organism>
<keyword evidence="3" id="KW-1185">Reference proteome</keyword>
<accession>A0ABN9S2P0</accession>
<evidence type="ECO:0000256" key="1">
    <source>
        <dbReference type="SAM" id="MobiDB-lite"/>
    </source>
</evidence>
<gene>
    <name evidence="2" type="ORF">PCOR1329_LOCUS25480</name>
</gene>
<reference evidence="2" key="1">
    <citation type="submission" date="2023-10" db="EMBL/GenBank/DDBJ databases">
        <authorList>
            <person name="Chen Y."/>
            <person name="Shah S."/>
            <person name="Dougan E. K."/>
            <person name="Thang M."/>
            <person name="Chan C."/>
        </authorList>
    </citation>
    <scope>NUCLEOTIDE SEQUENCE [LARGE SCALE GENOMIC DNA]</scope>
</reference>
<comment type="caution">
    <text evidence="2">The sequence shown here is derived from an EMBL/GenBank/DDBJ whole genome shotgun (WGS) entry which is preliminary data.</text>
</comment>
<feature type="region of interest" description="Disordered" evidence="1">
    <location>
        <begin position="1"/>
        <end position="32"/>
    </location>
</feature>